<dbReference type="EMBL" id="CABWLH010000010">
    <property type="protein sequence ID" value="VXC25592.1"/>
    <property type="molecule type" value="Genomic_DNA"/>
</dbReference>
<accession>A0A653X2Z8</accession>
<sequence>MPNTIPHLKHSLCQVCNSVLALHREYAKNEDGTRDLSEKTKQKIISSGENFHFTSIGVTRKIGKVILFT</sequence>
<proteinExistence type="predicted"/>
<organism evidence="1 2">
    <name type="scientific">Bacillus altitudinis</name>
    <dbReference type="NCBI Taxonomy" id="293387"/>
    <lineage>
        <taxon>Bacteria</taxon>
        <taxon>Bacillati</taxon>
        <taxon>Bacillota</taxon>
        <taxon>Bacilli</taxon>
        <taxon>Bacillales</taxon>
        <taxon>Bacillaceae</taxon>
        <taxon>Bacillus</taxon>
    </lineage>
</organism>
<reference evidence="1 2" key="1">
    <citation type="submission" date="2019-10" db="EMBL/GenBank/DDBJ databases">
        <authorList>
            <person name="Karimi E."/>
        </authorList>
    </citation>
    <scope>NUCLEOTIDE SEQUENCE [LARGE SCALE GENOMIC DNA]</scope>
    <source>
        <strain evidence="1">Bacillus sp. 348</strain>
    </source>
</reference>
<name>A0A653X2Z8_BACAB</name>
<dbReference type="Proteomes" id="UP000433089">
    <property type="component" value="Unassembled WGS sequence"/>
</dbReference>
<gene>
    <name evidence="1" type="ORF">BACI348_50663</name>
</gene>
<dbReference type="AlphaFoldDB" id="A0A653X2Z8"/>
<evidence type="ECO:0000313" key="2">
    <source>
        <dbReference type="Proteomes" id="UP000433089"/>
    </source>
</evidence>
<evidence type="ECO:0000313" key="1">
    <source>
        <dbReference type="EMBL" id="VXC25592.1"/>
    </source>
</evidence>
<protein>
    <submittedName>
        <fullName evidence="1">Uncharacterized protein</fullName>
    </submittedName>
</protein>